<dbReference type="AlphaFoldDB" id="A0A2G9G213"/>
<dbReference type="STRING" id="429701.A0A2G9G213"/>
<dbReference type="EMBL" id="NKXS01007950">
    <property type="protein sequence ID" value="PIM98939.1"/>
    <property type="molecule type" value="Genomic_DNA"/>
</dbReference>
<dbReference type="PANTHER" id="PTHR47967">
    <property type="entry name" value="OS07G0603500 PROTEIN-RELATED"/>
    <property type="match status" value="1"/>
</dbReference>
<dbReference type="OrthoDB" id="1072226at2759"/>
<dbReference type="GO" id="GO:0006508">
    <property type="term" value="P:proteolysis"/>
    <property type="evidence" value="ECO:0007669"/>
    <property type="project" value="UniProtKB-KW"/>
</dbReference>
<evidence type="ECO:0000313" key="5">
    <source>
        <dbReference type="Proteomes" id="UP000231279"/>
    </source>
</evidence>
<evidence type="ECO:0000259" key="3">
    <source>
        <dbReference type="Pfam" id="PF14541"/>
    </source>
</evidence>
<dbReference type="InterPro" id="IPR051708">
    <property type="entry name" value="Plant_Aspart_Prot_A1"/>
</dbReference>
<gene>
    <name evidence="4" type="ORF">CDL12_28572</name>
</gene>
<dbReference type="Gene3D" id="2.40.70.10">
    <property type="entry name" value="Acid Proteases"/>
    <property type="match status" value="2"/>
</dbReference>
<evidence type="ECO:0000313" key="4">
    <source>
        <dbReference type="EMBL" id="PIM98939.1"/>
    </source>
</evidence>
<dbReference type="GO" id="GO:0008233">
    <property type="term" value="F:peptidase activity"/>
    <property type="evidence" value="ECO:0007669"/>
    <property type="project" value="UniProtKB-KW"/>
</dbReference>
<name>A0A2G9G213_9LAMI</name>
<reference evidence="5" key="1">
    <citation type="journal article" date="2018" name="Gigascience">
        <title>Genome assembly of the Pink Ipe (Handroanthus impetiginosus, Bignoniaceae), a highly valued, ecologically keystone Neotropical timber forest tree.</title>
        <authorList>
            <person name="Silva-Junior O.B."/>
            <person name="Grattapaglia D."/>
            <person name="Novaes E."/>
            <person name="Collevatti R.G."/>
        </authorList>
    </citation>
    <scope>NUCLEOTIDE SEQUENCE [LARGE SCALE GENOMIC DNA]</scope>
    <source>
        <strain evidence="5">cv. UFG-1</strain>
    </source>
</reference>
<dbReference type="EC" id="3.4.23.12" evidence="4"/>
<dbReference type="InterPro" id="IPR032799">
    <property type="entry name" value="TAXi_C"/>
</dbReference>
<dbReference type="PANTHER" id="PTHR47967:SF123">
    <property type="entry name" value="ASPARTIC PROTEINASE NEPENTHESIN-1-LIKE"/>
    <property type="match status" value="1"/>
</dbReference>
<feature type="domain" description="Xylanase inhibitor C-terminal" evidence="3">
    <location>
        <begin position="135"/>
        <end position="258"/>
    </location>
</feature>
<dbReference type="Proteomes" id="UP000231279">
    <property type="component" value="Unassembled WGS sequence"/>
</dbReference>
<dbReference type="GO" id="GO:0005576">
    <property type="term" value="C:extracellular region"/>
    <property type="evidence" value="ECO:0007669"/>
    <property type="project" value="TreeGrafter"/>
</dbReference>
<evidence type="ECO:0000256" key="1">
    <source>
        <dbReference type="ARBA" id="ARBA00022670"/>
    </source>
</evidence>
<proteinExistence type="predicted"/>
<accession>A0A2G9G213</accession>
<dbReference type="SUPFAM" id="SSF50630">
    <property type="entry name" value="Acid proteases"/>
    <property type="match status" value="1"/>
</dbReference>
<comment type="caution">
    <text evidence="4">The sequence shown here is derived from an EMBL/GenBank/DDBJ whole genome shotgun (WGS) entry which is preliminary data.</text>
</comment>
<organism evidence="4 5">
    <name type="scientific">Handroanthus impetiginosus</name>
    <dbReference type="NCBI Taxonomy" id="429701"/>
    <lineage>
        <taxon>Eukaryota</taxon>
        <taxon>Viridiplantae</taxon>
        <taxon>Streptophyta</taxon>
        <taxon>Embryophyta</taxon>
        <taxon>Tracheophyta</taxon>
        <taxon>Spermatophyta</taxon>
        <taxon>Magnoliopsida</taxon>
        <taxon>eudicotyledons</taxon>
        <taxon>Gunneridae</taxon>
        <taxon>Pentapetalae</taxon>
        <taxon>asterids</taxon>
        <taxon>lamiids</taxon>
        <taxon>Lamiales</taxon>
        <taxon>Bignoniaceae</taxon>
        <taxon>Crescentiina</taxon>
        <taxon>Tabebuia alliance</taxon>
        <taxon>Handroanthus</taxon>
    </lineage>
</organism>
<evidence type="ECO:0000256" key="2">
    <source>
        <dbReference type="ARBA" id="ARBA00022801"/>
    </source>
</evidence>
<dbReference type="Pfam" id="PF14541">
    <property type="entry name" value="TAXi_C"/>
    <property type="match status" value="1"/>
</dbReference>
<dbReference type="InterPro" id="IPR021109">
    <property type="entry name" value="Peptidase_aspartic_dom_sf"/>
</dbReference>
<sequence>MDSMPPGINCFSQTLPLFNPEKSTSYKKMDQNHKLNDFFYVSTNGNLVNRADYYLEQSSSGIVSLETFTFQSNKGNPENLPSFISQMGVKNVKRFSHCLPKRSSSIKTTFLRFGTDVKSPSNLQKLKLFGETYRERLKLPKDTFLNGCMLDTGHTGSRLDTRAYTAVVKILTQHFDKFKLTRLTGGVYEGQLCYKMKAGFKNFPNMTFHFKGRNFFGFEDDIFCMTMYGMNNLTILGAFQMQDVRFVYDLVEGSVAFGAENCELDKA</sequence>
<keyword evidence="5" id="KW-1185">Reference proteome</keyword>
<keyword evidence="2 4" id="KW-0378">Hydrolase</keyword>
<protein>
    <submittedName>
        <fullName evidence="4">Aspartyl protease</fullName>
        <ecNumber evidence="4">3.4.23.12</ecNumber>
    </submittedName>
</protein>
<keyword evidence="1 4" id="KW-0645">Protease</keyword>